<dbReference type="Gene3D" id="1.10.443.10">
    <property type="entry name" value="Intergrase catalytic core"/>
    <property type="match status" value="1"/>
</dbReference>
<feature type="domain" description="Tyr recombinase" evidence="3">
    <location>
        <begin position="149"/>
        <end position="360"/>
    </location>
</feature>
<dbReference type="AlphaFoldDB" id="A0A7D5L803"/>
<dbReference type="SUPFAM" id="SSF56349">
    <property type="entry name" value="DNA breaking-rejoining enzymes"/>
    <property type="match status" value="1"/>
</dbReference>
<dbReference type="OrthoDB" id="210067at2157"/>
<dbReference type="InterPro" id="IPR002104">
    <property type="entry name" value="Integrase_catalytic"/>
</dbReference>
<reference evidence="4 5" key="1">
    <citation type="submission" date="2020-06" db="EMBL/GenBank/DDBJ databases">
        <title>NJ-3-1, isolated from saline soil.</title>
        <authorList>
            <person name="Cui H.L."/>
            <person name="Shi X."/>
        </authorList>
    </citation>
    <scope>NUCLEOTIDE SEQUENCE [LARGE SCALE GENOMIC DNA]</scope>
    <source>
        <strain evidence="4 5">NJ-3-1</strain>
    </source>
</reference>
<evidence type="ECO:0000256" key="1">
    <source>
        <dbReference type="ARBA" id="ARBA00023125"/>
    </source>
</evidence>
<dbReference type="InterPro" id="IPR050090">
    <property type="entry name" value="Tyrosine_recombinase_XerCD"/>
</dbReference>
<dbReference type="InterPro" id="IPR010998">
    <property type="entry name" value="Integrase_recombinase_N"/>
</dbReference>
<evidence type="ECO:0000313" key="4">
    <source>
        <dbReference type="EMBL" id="QLG60273.1"/>
    </source>
</evidence>
<proteinExistence type="predicted"/>
<keyword evidence="5" id="KW-1185">Reference proteome</keyword>
<dbReference type="PANTHER" id="PTHR30349">
    <property type="entry name" value="PHAGE INTEGRASE-RELATED"/>
    <property type="match status" value="1"/>
</dbReference>
<dbReference type="Proteomes" id="UP000509626">
    <property type="component" value="Chromosome"/>
</dbReference>
<name>A0A7D5L803_9EURY</name>
<dbReference type="Gene3D" id="1.10.150.130">
    <property type="match status" value="1"/>
</dbReference>
<dbReference type="PROSITE" id="PS51898">
    <property type="entry name" value="TYR_RECOMBINASE"/>
    <property type="match status" value="1"/>
</dbReference>
<keyword evidence="1" id="KW-0238">DNA-binding</keyword>
<dbReference type="EMBL" id="CP058579">
    <property type="protein sequence ID" value="QLG60273.1"/>
    <property type="molecule type" value="Genomic_DNA"/>
</dbReference>
<evidence type="ECO:0000259" key="3">
    <source>
        <dbReference type="PROSITE" id="PS51898"/>
    </source>
</evidence>
<dbReference type="PANTHER" id="PTHR30349:SF92">
    <property type="entry name" value="SITE-SPECIFIC RECOMBINASE"/>
    <property type="match status" value="1"/>
</dbReference>
<accession>A0A7D5L803</accession>
<organism evidence="4 5">
    <name type="scientific">Halorarum salinum</name>
    <dbReference type="NCBI Taxonomy" id="2743089"/>
    <lineage>
        <taxon>Archaea</taxon>
        <taxon>Methanobacteriati</taxon>
        <taxon>Methanobacteriota</taxon>
        <taxon>Stenosarchaea group</taxon>
        <taxon>Halobacteria</taxon>
        <taxon>Halobacteriales</taxon>
        <taxon>Haloferacaceae</taxon>
        <taxon>Halorarum</taxon>
    </lineage>
</organism>
<dbReference type="KEGG" id="halu:HUG12_00220"/>
<dbReference type="InterPro" id="IPR011010">
    <property type="entry name" value="DNA_brk_join_enz"/>
</dbReference>
<dbReference type="CDD" id="cd00397">
    <property type="entry name" value="DNA_BRE_C"/>
    <property type="match status" value="1"/>
</dbReference>
<dbReference type="GO" id="GO:0015074">
    <property type="term" value="P:DNA integration"/>
    <property type="evidence" value="ECO:0007669"/>
    <property type="project" value="InterPro"/>
</dbReference>
<evidence type="ECO:0000313" key="5">
    <source>
        <dbReference type="Proteomes" id="UP000509626"/>
    </source>
</evidence>
<dbReference type="GO" id="GO:0006310">
    <property type="term" value="P:DNA recombination"/>
    <property type="evidence" value="ECO:0007669"/>
    <property type="project" value="UniProtKB-KW"/>
</dbReference>
<dbReference type="InterPro" id="IPR013762">
    <property type="entry name" value="Integrase-like_cat_sf"/>
</dbReference>
<evidence type="ECO:0000256" key="2">
    <source>
        <dbReference type="ARBA" id="ARBA00023172"/>
    </source>
</evidence>
<protein>
    <submittedName>
        <fullName evidence="4">Tyrosine-type recombinase/integrase</fullName>
    </submittedName>
</protein>
<keyword evidence="2" id="KW-0233">DNA recombination</keyword>
<gene>
    <name evidence="4" type="ORF">HUG12_00220</name>
</gene>
<sequence>MSDSRNTKRHRDRLASVFDADMDPLEKYTEQFEVADVDPFEPFLRDVLGARDITERTVRGYKTLWDQWCAHMDRQNRHPACPNAEHVKRFAHYELMEKGNNPRTVSEKLRKLTDLYQYWQDDPVYPHPINFNPICLAEARIDLSYPARKDPPRLTISDLEEVLRTITHVRDYAIVLVQLKLGLRATEVCNLRLADVALSNQAVSDHYCELGTNSRLAGRDDAIFIPHIRKGNKSRRPRLLPLDDETQQALVEYLLVRPNAGDSALFLSKNRHGKLRKKAINAVWKDAFHPAYAETEQHRAVTSHFGRHRFTTYWRVEQDLNRELIKYMRGDAAGSTDIEERGAIDEYIHSYYEDIESVYRNQIYTFDGEFDR</sequence>
<dbReference type="Pfam" id="PF00589">
    <property type="entry name" value="Phage_integrase"/>
    <property type="match status" value="1"/>
</dbReference>
<dbReference type="GO" id="GO:0003677">
    <property type="term" value="F:DNA binding"/>
    <property type="evidence" value="ECO:0007669"/>
    <property type="project" value="UniProtKB-KW"/>
</dbReference>